<evidence type="ECO:0000256" key="4">
    <source>
        <dbReference type="ARBA" id="ARBA00022525"/>
    </source>
</evidence>
<feature type="chain" id="PRO_5047400585" description="non-reducing end alpha-L-arabinofuranosidase" evidence="12">
    <location>
        <begin position="22"/>
        <end position="452"/>
    </location>
</feature>
<feature type="region of interest" description="Disordered" evidence="11">
    <location>
        <begin position="129"/>
        <end position="151"/>
    </location>
</feature>
<dbReference type="SMART" id="SM00637">
    <property type="entry name" value="CBD_II"/>
    <property type="match status" value="1"/>
</dbReference>
<dbReference type="InterPro" id="IPR012291">
    <property type="entry name" value="CBM2_carb-bd_dom_sf"/>
</dbReference>
<keyword evidence="9" id="KW-0326">Glycosidase</keyword>
<dbReference type="EC" id="3.2.1.55" evidence="3"/>
<dbReference type="CDD" id="cd08987">
    <property type="entry name" value="GH62"/>
    <property type="match status" value="1"/>
</dbReference>
<keyword evidence="4" id="KW-0964">Secreted</keyword>
<keyword evidence="8" id="KW-0119">Carbohydrate metabolism</keyword>
<evidence type="ECO:0000256" key="12">
    <source>
        <dbReference type="SAM" id="SignalP"/>
    </source>
</evidence>
<evidence type="ECO:0000256" key="3">
    <source>
        <dbReference type="ARBA" id="ARBA00012670"/>
    </source>
</evidence>
<keyword evidence="10" id="KW-0624">Polysaccharide degradation</keyword>
<dbReference type="Gene3D" id="2.60.40.290">
    <property type="match status" value="1"/>
</dbReference>
<evidence type="ECO:0000313" key="14">
    <source>
        <dbReference type="EMBL" id="GID48680.1"/>
    </source>
</evidence>
<evidence type="ECO:0000256" key="9">
    <source>
        <dbReference type="ARBA" id="ARBA00023295"/>
    </source>
</evidence>
<dbReference type="EMBL" id="BOMF01000107">
    <property type="protein sequence ID" value="GID48680.1"/>
    <property type="molecule type" value="Genomic_DNA"/>
</dbReference>
<gene>
    <name evidence="14" type="primary">abfB</name>
    <name evidence="14" type="ORF">Aca07nite_59550</name>
</gene>
<feature type="signal peptide" evidence="12">
    <location>
        <begin position="1"/>
        <end position="21"/>
    </location>
</feature>
<dbReference type="Pfam" id="PF00553">
    <property type="entry name" value="CBM_2"/>
    <property type="match status" value="1"/>
</dbReference>
<dbReference type="InterPro" id="IPR023296">
    <property type="entry name" value="Glyco_hydro_beta-prop_sf"/>
</dbReference>
<organism evidence="14">
    <name type="scientific">Actinoplanes campanulatus</name>
    <dbReference type="NCBI Taxonomy" id="113559"/>
    <lineage>
        <taxon>Bacteria</taxon>
        <taxon>Bacillati</taxon>
        <taxon>Actinomycetota</taxon>
        <taxon>Actinomycetes</taxon>
        <taxon>Micromonosporales</taxon>
        <taxon>Micromonosporaceae</taxon>
        <taxon>Actinoplanes</taxon>
    </lineage>
</organism>
<evidence type="ECO:0000256" key="1">
    <source>
        <dbReference type="ARBA" id="ARBA00001462"/>
    </source>
</evidence>
<dbReference type="InterPro" id="IPR005193">
    <property type="entry name" value="GH62_arabinosidase"/>
</dbReference>
<accession>A0ABQ3WR00</accession>
<dbReference type="PANTHER" id="PTHR40631:SF1">
    <property type="entry name" value="ALPHA-L-ARABINOFURANOSIDASE AXHA-2-RELATED"/>
    <property type="match status" value="1"/>
</dbReference>
<comment type="subcellular location">
    <subcellularLocation>
        <location evidence="2">Secreted</location>
    </subcellularLocation>
</comment>
<protein>
    <recommendedName>
        <fullName evidence="3">non-reducing end alpha-L-arabinofuranosidase</fullName>
        <ecNumber evidence="3">3.2.1.55</ecNumber>
    </recommendedName>
</protein>
<evidence type="ECO:0000256" key="7">
    <source>
        <dbReference type="ARBA" id="ARBA00022801"/>
    </source>
</evidence>
<dbReference type="PROSITE" id="PS00561">
    <property type="entry name" value="CBM2_A"/>
    <property type="match status" value="1"/>
</dbReference>
<dbReference type="InterPro" id="IPR008965">
    <property type="entry name" value="CBM2/CBM3_carb-bd_dom_sf"/>
</dbReference>
<keyword evidence="6 12" id="KW-0732">Signal</keyword>
<feature type="domain" description="CBM2" evidence="13">
    <location>
        <begin position="19"/>
        <end position="128"/>
    </location>
</feature>
<evidence type="ECO:0000259" key="13">
    <source>
        <dbReference type="PROSITE" id="PS51173"/>
    </source>
</evidence>
<evidence type="ECO:0000256" key="5">
    <source>
        <dbReference type="ARBA" id="ARBA00022651"/>
    </source>
</evidence>
<dbReference type="InterPro" id="IPR018366">
    <property type="entry name" value="CBM2_CS"/>
</dbReference>
<reference evidence="14" key="1">
    <citation type="submission" date="2021-01" db="EMBL/GenBank/DDBJ databases">
        <title>Whole genome shotgun sequence of Actinoplanes capillaceus NBRC 16408.</title>
        <authorList>
            <person name="Komaki H."/>
            <person name="Tamura T."/>
        </authorList>
    </citation>
    <scope>NUCLEOTIDE SEQUENCE [LARGE SCALE GENOMIC DNA]</scope>
    <source>
        <strain evidence="14">NBRC 16408</strain>
    </source>
</reference>
<keyword evidence="7" id="KW-0378">Hydrolase</keyword>
<dbReference type="SUPFAM" id="SSF75005">
    <property type="entry name" value="Arabinanase/levansucrase/invertase"/>
    <property type="match status" value="1"/>
</dbReference>
<evidence type="ECO:0000256" key="8">
    <source>
        <dbReference type="ARBA" id="ARBA00023277"/>
    </source>
</evidence>
<comment type="catalytic activity">
    <reaction evidence="1">
        <text>Hydrolysis of terminal non-reducing alpha-L-arabinofuranoside residues in alpha-L-arabinosides.</text>
        <dbReference type="EC" id="3.2.1.55"/>
    </reaction>
</comment>
<dbReference type="Gene3D" id="2.115.10.20">
    <property type="entry name" value="Glycosyl hydrolase domain, family 43"/>
    <property type="match status" value="1"/>
</dbReference>
<evidence type="ECO:0000256" key="11">
    <source>
        <dbReference type="SAM" id="MobiDB-lite"/>
    </source>
</evidence>
<dbReference type="SUPFAM" id="SSF49384">
    <property type="entry name" value="Carbohydrate-binding domain"/>
    <property type="match status" value="1"/>
</dbReference>
<dbReference type="Pfam" id="PF03664">
    <property type="entry name" value="Glyco_hydro_62"/>
    <property type="match status" value="1"/>
</dbReference>
<comment type="caution">
    <text evidence="14">The sequence shown here is derived from an EMBL/GenBank/DDBJ whole genome shotgun (WGS) entry which is preliminary data.</text>
</comment>
<sequence>MSAGVALLASTAAAVAMPANAAAAGCSVTYAVSSQWQGGFGANVSITNLGDPLSSWTLTWSYGAGQTVTQAWNATVTQSGSAVTAKNVAYNGTVATGGTVSFGFNGSWNGSNPVPASFALNGVTCTGSAGPTSPSSSPSSSPSASPSTPGGSCTLPSTYRWSSSGVLANPRSGWVSLKDFTTVVHNGKHLVYASNVAGSSYGSMNFSLFTNWPDMASAGQNAMSQAAVAPTLFYFAPKNIWVLAYQWGAWPFIYRTSSDPANPNGWSAPQPLFTGSISGSSTGPIDQTLIADGQNMYLFFAGDNGKIYRASMPIGNFPGSFGSSYTTIMSDTTANLFEAVQVYKVQGQNQYLMIVEAMGSRGRYFRSFTSSSLSGNWTPQAASESNPFAGAANSGATWTNDISHGDLVRANPDQTMTVDPCNLQLLYQGKDPSAGGAYDQLPWRPGLLTLQR</sequence>
<proteinExistence type="predicted"/>
<evidence type="ECO:0000256" key="2">
    <source>
        <dbReference type="ARBA" id="ARBA00004613"/>
    </source>
</evidence>
<keyword evidence="5" id="KW-0858">Xylan degradation</keyword>
<evidence type="ECO:0000256" key="10">
    <source>
        <dbReference type="ARBA" id="ARBA00023326"/>
    </source>
</evidence>
<evidence type="ECO:0000256" key="6">
    <source>
        <dbReference type="ARBA" id="ARBA00022729"/>
    </source>
</evidence>
<dbReference type="PROSITE" id="PS51173">
    <property type="entry name" value="CBM2"/>
    <property type="match status" value="1"/>
</dbReference>
<name>A0ABQ3WR00_9ACTN</name>
<dbReference type="InterPro" id="IPR001919">
    <property type="entry name" value="CBD2"/>
</dbReference>
<dbReference type="PANTHER" id="PTHR40631">
    <property type="entry name" value="ALPHA-L-ARABINOFURANOSIDASE AXHA-2-RELATED"/>
    <property type="match status" value="1"/>
</dbReference>